<keyword evidence="2" id="KW-1185">Reference proteome</keyword>
<organism evidence="1 2">
    <name type="scientific">Actinoallomurus bryophytorum</name>
    <dbReference type="NCBI Taxonomy" id="1490222"/>
    <lineage>
        <taxon>Bacteria</taxon>
        <taxon>Bacillati</taxon>
        <taxon>Actinomycetota</taxon>
        <taxon>Actinomycetes</taxon>
        <taxon>Streptosporangiales</taxon>
        <taxon>Thermomonosporaceae</taxon>
        <taxon>Actinoallomurus</taxon>
    </lineage>
</organism>
<reference evidence="1 2" key="1">
    <citation type="submission" date="2019-06" db="EMBL/GenBank/DDBJ databases">
        <title>Sequencing the genomes of 1000 actinobacteria strains.</title>
        <authorList>
            <person name="Klenk H.-P."/>
        </authorList>
    </citation>
    <scope>NUCLEOTIDE SEQUENCE [LARGE SCALE GENOMIC DNA]</scope>
    <source>
        <strain evidence="1 2">DSM 102200</strain>
    </source>
</reference>
<dbReference type="EMBL" id="VFOZ01000002">
    <property type="protein sequence ID" value="TQL90517.1"/>
    <property type="molecule type" value="Genomic_DNA"/>
</dbReference>
<comment type="caution">
    <text evidence="1">The sequence shown here is derived from an EMBL/GenBank/DDBJ whole genome shotgun (WGS) entry which is preliminary data.</text>
</comment>
<gene>
    <name evidence="1" type="ORF">FB559_7823</name>
</gene>
<dbReference type="Proteomes" id="UP000316096">
    <property type="component" value="Unassembled WGS sequence"/>
</dbReference>
<name>A0A543C0B6_9ACTN</name>
<evidence type="ECO:0000313" key="1">
    <source>
        <dbReference type="EMBL" id="TQL90517.1"/>
    </source>
</evidence>
<evidence type="ECO:0000313" key="2">
    <source>
        <dbReference type="Proteomes" id="UP000316096"/>
    </source>
</evidence>
<accession>A0A543C0B6</accession>
<dbReference type="AlphaFoldDB" id="A0A543C0B6"/>
<proteinExistence type="predicted"/>
<sequence length="55" mass="6328">MSRLIDRMIERIVPQTTASACQGLYFCNSAGHSGYWYRFCCPQTGCEWDKVRSTC</sequence>
<dbReference type="RefSeq" id="WP_185792677.1">
    <property type="nucleotide sequence ID" value="NZ_VFOZ01000002.1"/>
</dbReference>
<protein>
    <submittedName>
        <fullName evidence="1">Uncharacterized protein</fullName>
    </submittedName>
</protein>